<dbReference type="HOGENOM" id="CLU_300650_0_0_1"/>
<dbReference type="GO" id="GO:0035725">
    <property type="term" value="P:sodium ion transmembrane transport"/>
    <property type="evidence" value="ECO:0007669"/>
    <property type="project" value="TreeGrafter"/>
</dbReference>
<keyword evidence="2" id="KW-1133">Transmembrane helix</keyword>
<dbReference type="Proteomes" id="UP000009168">
    <property type="component" value="Unassembled WGS sequence"/>
</dbReference>
<dbReference type="InterPro" id="IPR014710">
    <property type="entry name" value="RmlC-like_jellyroll"/>
</dbReference>
<dbReference type="GO" id="GO:0098855">
    <property type="term" value="C:HCN channel complex"/>
    <property type="evidence" value="ECO:0007669"/>
    <property type="project" value="TreeGrafter"/>
</dbReference>
<feature type="transmembrane region" description="Helical" evidence="2">
    <location>
        <begin position="349"/>
        <end position="369"/>
    </location>
</feature>
<keyword evidence="2" id="KW-0812">Transmembrane</keyword>
<dbReference type="GeneID" id="7829666"/>
<keyword evidence="5" id="KW-1185">Reference proteome</keyword>
<dbReference type="Gene3D" id="2.60.120.10">
    <property type="entry name" value="Jelly Rolls"/>
    <property type="match status" value="1"/>
</dbReference>
<evidence type="ECO:0000256" key="1">
    <source>
        <dbReference type="SAM" id="Coils"/>
    </source>
</evidence>
<dbReference type="AlphaFoldDB" id="Q233Q1"/>
<evidence type="ECO:0000313" key="4">
    <source>
        <dbReference type="EMBL" id="EAR91778.2"/>
    </source>
</evidence>
<feature type="transmembrane region" description="Helical" evidence="2">
    <location>
        <begin position="186"/>
        <end position="206"/>
    </location>
</feature>
<dbReference type="InterPro" id="IPR013099">
    <property type="entry name" value="K_chnl_dom"/>
</dbReference>
<accession>Q233Q1</accession>
<keyword evidence="1" id="KW-0175">Coiled coil</keyword>
<feature type="transmembrane region" description="Helical" evidence="2">
    <location>
        <begin position="319"/>
        <end position="337"/>
    </location>
</feature>
<dbReference type="CDD" id="cd00038">
    <property type="entry name" value="CAP_ED"/>
    <property type="match status" value="1"/>
</dbReference>
<feature type="coiled-coil region" evidence="1">
    <location>
        <begin position="415"/>
        <end position="442"/>
    </location>
</feature>
<keyword evidence="2" id="KW-0472">Membrane</keyword>
<dbReference type="Gene3D" id="1.10.287.70">
    <property type="match status" value="1"/>
</dbReference>
<dbReference type="GO" id="GO:0005249">
    <property type="term" value="F:voltage-gated potassium channel activity"/>
    <property type="evidence" value="ECO:0007669"/>
    <property type="project" value="TreeGrafter"/>
</dbReference>
<dbReference type="Pfam" id="PF00027">
    <property type="entry name" value="cNMP_binding"/>
    <property type="match status" value="1"/>
</dbReference>
<evidence type="ECO:0000313" key="5">
    <source>
        <dbReference type="Proteomes" id="UP000009168"/>
    </source>
</evidence>
<dbReference type="EMBL" id="GG662769">
    <property type="protein sequence ID" value="EAR91778.2"/>
    <property type="molecule type" value="Genomic_DNA"/>
</dbReference>
<dbReference type="InterPro" id="IPR000595">
    <property type="entry name" value="cNMP-bd_dom"/>
</dbReference>
<dbReference type="GO" id="GO:0003254">
    <property type="term" value="P:regulation of membrane depolarization"/>
    <property type="evidence" value="ECO:0007669"/>
    <property type="project" value="TreeGrafter"/>
</dbReference>
<dbReference type="InterPro" id="IPR018490">
    <property type="entry name" value="cNMP-bd_dom_sf"/>
</dbReference>
<dbReference type="SUPFAM" id="SSF51206">
    <property type="entry name" value="cAMP-binding domain-like"/>
    <property type="match status" value="1"/>
</dbReference>
<evidence type="ECO:0000256" key="2">
    <source>
        <dbReference type="SAM" id="Phobius"/>
    </source>
</evidence>
<protein>
    <submittedName>
        <fullName evidence="4">Cation channel family protein</fullName>
    </submittedName>
</protein>
<sequence length="1104" mass="129150">MSSLNNSIILEDYKDATSEYAPSHYSKKYHPAIKSPLKKSQYKQGQDFFKSKLANGNADDLSQKDQISETSKRNSITTTIKQEQINIEVGNWDRLDVIIKRIKFMSYIKKFLVQSRMRLFRLLTLQQAQMINDNGSYFQSLDKRGKQLFAGNFKQTNSYLATILIKCLSQFPIFSPTNRLLDIWQLIKIISFLVCFYFYLICFAFNQKIESLLAQITSRYVQFLLLPIILRHDDLNLIIKKMKNKFLLQKKTQNIIELVNLIKNIFLLSHLFACIWILAAKISEDIPSYQQKQVKSGSSPAYSTWINLMNIQDESWDVQYIYSYYFITVTMTTVGYGDVRPTNPLEVGVCSFLMMICCFMFGFTINSIGEIFQNFFIKEKNILQKRSVIAGYMNRKEISASTQKSIFEYLEYYWREEMDENIEETNKILNQLSNNLNQELLLESNKLILQNNKILKENFSQELLIKCLPYIQEQNCTPGEIIIDDRIGNVECYIYFVQQGELEVFYYNQSKNNQRFKQSESNVLKKLIKGNNFGQISFFSGQKNSLSIKSVNFSTLLKLKRSDFIQVLQHYQQEYETFCMIKDRIIFSGFKTQLQDKCAACGDITHTEVNCPILHFIPKKFKIIQQDLVSTPHDGRDSQFIRKSQKMNSISYLEFILHRYLEFIEEKSDLIENYEEEYFQFTYFKKNNTSFNEINDLFEDDKDNTGMNISIAQQTKPSVSAERVSIVSNKDNMSDQSHSDRNKARNAFVKRFSQYKLQKTQDIEECEETSSKYVNSQKSELDLDKDVYQQIGQSLKNEKKDQKSKKKITTIVINTHSQKHITGDLENIQEINSPIHQERSSKKLTQFMLNQTSSKDIISLNQQINKDKKIPSLNALPAQVIQAIQKQQTEANLQIQFDVFDGHFEKLFQFKNYFPNFNFKEIIQQLNGQIYKIKMGISANLIKKDNRLHKKRRNGQNISVLMMNKHAQKITNKQLNYINTETLMKLSQTKIKLQLNPNDLQQSEQNKDEISLSNSIYNYDKIIEDYSKKGSANVQYQFDIEPPEEDEEKNNFKKIPADLKVKRSYQNDESQELNLLDKGSTYKFQQIKGQGSSHSTAVLNDQFN</sequence>
<dbReference type="RefSeq" id="XP_001012023.2">
    <property type="nucleotide sequence ID" value="XM_001012023.2"/>
</dbReference>
<dbReference type="PANTHER" id="PTHR45689:SF5">
    <property type="entry name" value="I[[H]] CHANNEL, ISOFORM E"/>
    <property type="match status" value="1"/>
</dbReference>
<dbReference type="InParanoid" id="Q233Q1"/>
<gene>
    <name evidence="4" type="ORF">TTHERM_00809230</name>
</gene>
<dbReference type="OrthoDB" id="433309at2759"/>
<dbReference type="PROSITE" id="PS50042">
    <property type="entry name" value="CNMP_BINDING_3"/>
    <property type="match status" value="1"/>
</dbReference>
<name>Q233Q1_TETTS</name>
<reference evidence="5" key="1">
    <citation type="journal article" date="2006" name="PLoS Biol.">
        <title>Macronuclear genome sequence of the ciliate Tetrahymena thermophila, a model eukaryote.</title>
        <authorList>
            <person name="Eisen J.A."/>
            <person name="Coyne R.S."/>
            <person name="Wu M."/>
            <person name="Wu D."/>
            <person name="Thiagarajan M."/>
            <person name="Wortman J.R."/>
            <person name="Badger J.H."/>
            <person name="Ren Q."/>
            <person name="Amedeo P."/>
            <person name="Jones K.M."/>
            <person name="Tallon L.J."/>
            <person name="Delcher A.L."/>
            <person name="Salzberg S.L."/>
            <person name="Silva J.C."/>
            <person name="Haas B.J."/>
            <person name="Majoros W.H."/>
            <person name="Farzad M."/>
            <person name="Carlton J.M."/>
            <person name="Smith R.K. Jr."/>
            <person name="Garg J."/>
            <person name="Pearlman R.E."/>
            <person name="Karrer K.M."/>
            <person name="Sun L."/>
            <person name="Manning G."/>
            <person name="Elde N.C."/>
            <person name="Turkewitz A.P."/>
            <person name="Asai D.J."/>
            <person name="Wilkes D.E."/>
            <person name="Wang Y."/>
            <person name="Cai H."/>
            <person name="Collins K."/>
            <person name="Stewart B.A."/>
            <person name="Lee S.R."/>
            <person name="Wilamowska K."/>
            <person name="Weinberg Z."/>
            <person name="Ruzzo W.L."/>
            <person name="Wloga D."/>
            <person name="Gaertig J."/>
            <person name="Frankel J."/>
            <person name="Tsao C.-C."/>
            <person name="Gorovsky M.A."/>
            <person name="Keeling P.J."/>
            <person name="Waller R.F."/>
            <person name="Patron N.J."/>
            <person name="Cherry J.M."/>
            <person name="Stover N.A."/>
            <person name="Krieger C.J."/>
            <person name="del Toro C."/>
            <person name="Ryder H.F."/>
            <person name="Williamson S.C."/>
            <person name="Barbeau R.A."/>
            <person name="Hamilton E.P."/>
            <person name="Orias E."/>
        </authorList>
    </citation>
    <scope>NUCLEOTIDE SEQUENCE [LARGE SCALE GENOMIC DNA]</scope>
    <source>
        <strain evidence="5">SB210</strain>
    </source>
</reference>
<feature type="domain" description="Cyclic nucleotide-binding" evidence="3">
    <location>
        <begin position="488"/>
        <end position="568"/>
    </location>
</feature>
<dbReference type="SUPFAM" id="SSF81324">
    <property type="entry name" value="Voltage-gated potassium channels"/>
    <property type="match status" value="1"/>
</dbReference>
<organism evidence="4 5">
    <name type="scientific">Tetrahymena thermophila (strain SB210)</name>
    <dbReference type="NCBI Taxonomy" id="312017"/>
    <lineage>
        <taxon>Eukaryota</taxon>
        <taxon>Sar</taxon>
        <taxon>Alveolata</taxon>
        <taxon>Ciliophora</taxon>
        <taxon>Intramacronucleata</taxon>
        <taxon>Oligohymenophorea</taxon>
        <taxon>Hymenostomatida</taxon>
        <taxon>Tetrahymenina</taxon>
        <taxon>Tetrahymenidae</taxon>
        <taxon>Tetrahymena</taxon>
    </lineage>
</organism>
<dbReference type="InterPro" id="IPR051413">
    <property type="entry name" value="K/Na_HCN_channel"/>
</dbReference>
<dbReference type="KEGG" id="tet:TTHERM_00809230"/>
<proteinExistence type="predicted"/>
<evidence type="ECO:0000259" key="3">
    <source>
        <dbReference type="PROSITE" id="PS50042"/>
    </source>
</evidence>
<dbReference type="Pfam" id="PF07885">
    <property type="entry name" value="Ion_trans_2"/>
    <property type="match status" value="1"/>
</dbReference>
<dbReference type="PANTHER" id="PTHR45689">
    <property type="entry name" value="I[[H]] CHANNEL, ISOFORM E"/>
    <property type="match status" value="1"/>
</dbReference>
<dbReference type="eggNOG" id="KOG0500">
    <property type="taxonomic scope" value="Eukaryota"/>
</dbReference>
<dbReference type="Gene3D" id="1.10.287.630">
    <property type="entry name" value="Helix hairpin bin"/>
    <property type="match status" value="1"/>
</dbReference>
<feature type="transmembrane region" description="Helical" evidence="2">
    <location>
        <begin position="254"/>
        <end position="279"/>
    </location>
</feature>